<organism evidence="10 11">
    <name type="scientific">Ructibacterium gallinarum</name>
    <dbReference type="NCBI Taxonomy" id="2779355"/>
    <lineage>
        <taxon>Bacteria</taxon>
        <taxon>Bacillati</taxon>
        <taxon>Bacillota</taxon>
        <taxon>Clostridia</taxon>
        <taxon>Eubacteriales</taxon>
        <taxon>Oscillospiraceae</taxon>
        <taxon>Ructibacterium</taxon>
    </lineage>
</organism>
<comment type="function">
    <text evidence="6 8">Allows the formation of correctly charged Gln-tRNA(Gln) through the transamidation of misacylated Glu-tRNA(Gln) in organisms which lack glutaminyl-tRNA synthetase. The reaction takes place in the presence of glutamine and ATP through an activated gamma-phospho-Glu-tRNA(Gln).</text>
</comment>
<dbReference type="InterPro" id="IPR020556">
    <property type="entry name" value="Amidase_CS"/>
</dbReference>
<feature type="domain" description="Amidase" evidence="9">
    <location>
        <begin position="24"/>
        <end position="460"/>
    </location>
</feature>
<dbReference type="PROSITE" id="PS00571">
    <property type="entry name" value="AMIDASES"/>
    <property type="match status" value="1"/>
</dbReference>
<dbReference type="InterPro" id="IPR000120">
    <property type="entry name" value="Amidase"/>
</dbReference>
<keyword evidence="11" id="KW-1185">Reference proteome</keyword>
<evidence type="ECO:0000256" key="1">
    <source>
        <dbReference type="ARBA" id="ARBA00008069"/>
    </source>
</evidence>
<evidence type="ECO:0000259" key="9">
    <source>
        <dbReference type="Pfam" id="PF01425"/>
    </source>
</evidence>
<dbReference type="EC" id="6.3.5.7" evidence="8"/>
<dbReference type="PANTHER" id="PTHR11895:SF151">
    <property type="entry name" value="GLUTAMYL-TRNA(GLN) AMIDOTRANSFERASE SUBUNIT A"/>
    <property type="match status" value="1"/>
</dbReference>
<dbReference type="InterPro" id="IPR036928">
    <property type="entry name" value="AS_sf"/>
</dbReference>
<comment type="catalytic activity">
    <reaction evidence="7 8">
        <text>L-glutamyl-tRNA(Gln) + L-glutamine + ATP + H2O = L-glutaminyl-tRNA(Gln) + L-glutamate + ADP + phosphate + H(+)</text>
        <dbReference type="Rhea" id="RHEA:17521"/>
        <dbReference type="Rhea" id="RHEA-COMP:9681"/>
        <dbReference type="Rhea" id="RHEA-COMP:9684"/>
        <dbReference type="ChEBI" id="CHEBI:15377"/>
        <dbReference type="ChEBI" id="CHEBI:15378"/>
        <dbReference type="ChEBI" id="CHEBI:29985"/>
        <dbReference type="ChEBI" id="CHEBI:30616"/>
        <dbReference type="ChEBI" id="CHEBI:43474"/>
        <dbReference type="ChEBI" id="CHEBI:58359"/>
        <dbReference type="ChEBI" id="CHEBI:78520"/>
        <dbReference type="ChEBI" id="CHEBI:78521"/>
        <dbReference type="ChEBI" id="CHEBI:456216"/>
        <dbReference type="EC" id="6.3.5.7"/>
    </reaction>
</comment>
<gene>
    <name evidence="8 10" type="primary">gatA</name>
    <name evidence="10" type="ORF">INF28_04090</name>
</gene>
<dbReference type="Proteomes" id="UP000806542">
    <property type="component" value="Unassembled WGS sequence"/>
</dbReference>
<keyword evidence="5 8" id="KW-0648">Protein biosynthesis</keyword>
<dbReference type="AlphaFoldDB" id="A0A9D5R862"/>
<evidence type="ECO:0000256" key="4">
    <source>
        <dbReference type="ARBA" id="ARBA00022840"/>
    </source>
</evidence>
<dbReference type="GO" id="GO:0030956">
    <property type="term" value="C:glutamyl-tRNA(Gln) amidotransferase complex"/>
    <property type="evidence" value="ECO:0007669"/>
    <property type="project" value="InterPro"/>
</dbReference>
<accession>A0A9D5R862</accession>
<reference evidence="10" key="1">
    <citation type="submission" date="2020-10" db="EMBL/GenBank/DDBJ databases">
        <title>ChiBAC.</title>
        <authorList>
            <person name="Zenner C."/>
            <person name="Hitch T.C.A."/>
            <person name="Clavel T."/>
        </authorList>
    </citation>
    <scope>NUCLEOTIDE SEQUENCE</scope>
    <source>
        <strain evidence="10">DSM 107454</strain>
    </source>
</reference>
<dbReference type="GO" id="GO:0005524">
    <property type="term" value="F:ATP binding"/>
    <property type="evidence" value="ECO:0007669"/>
    <property type="project" value="UniProtKB-KW"/>
</dbReference>
<comment type="caution">
    <text evidence="10">The sequence shown here is derived from an EMBL/GenBank/DDBJ whole genome shotgun (WGS) entry which is preliminary data.</text>
</comment>
<evidence type="ECO:0000256" key="3">
    <source>
        <dbReference type="ARBA" id="ARBA00022741"/>
    </source>
</evidence>
<comment type="subunit">
    <text evidence="8">Heterotrimer of A, B and C subunits.</text>
</comment>
<evidence type="ECO:0000256" key="6">
    <source>
        <dbReference type="ARBA" id="ARBA00025295"/>
    </source>
</evidence>
<dbReference type="Pfam" id="PF01425">
    <property type="entry name" value="Amidase"/>
    <property type="match status" value="1"/>
</dbReference>
<keyword evidence="3 8" id="KW-0547">Nucleotide-binding</keyword>
<name>A0A9D5R862_9FIRM</name>
<evidence type="ECO:0000256" key="5">
    <source>
        <dbReference type="ARBA" id="ARBA00022917"/>
    </source>
</evidence>
<dbReference type="InterPro" id="IPR004412">
    <property type="entry name" value="GatA"/>
</dbReference>
<dbReference type="SUPFAM" id="SSF75304">
    <property type="entry name" value="Amidase signature (AS) enzymes"/>
    <property type="match status" value="1"/>
</dbReference>
<evidence type="ECO:0000256" key="7">
    <source>
        <dbReference type="ARBA" id="ARBA00047407"/>
    </source>
</evidence>
<evidence type="ECO:0000313" key="10">
    <source>
        <dbReference type="EMBL" id="MBE5039642.1"/>
    </source>
</evidence>
<feature type="active site" description="Charge relay system" evidence="8">
    <location>
        <position position="78"/>
    </location>
</feature>
<dbReference type="GO" id="GO:0006412">
    <property type="term" value="P:translation"/>
    <property type="evidence" value="ECO:0007669"/>
    <property type="project" value="UniProtKB-UniRule"/>
</dbReference>
<dbReference type="GO" id="GO:0050567">
    <property type="term" value="F:glutaminyl-tRNA synthase (glutamine-hydrolyzing) activity"/>
    <property type="evidence" value="ECO:0007669"/>
    <property type="project" value="UniProtKB-UniRule"/>
</dbReference>
<feature type="active site" description="Charge relay system" evidence="8">
    <location>
        <position position="153"/>
    </location>
</feature>
<keyword evidence="2 8" id="KW-0436">Ligase</keyword>
<evidence type="ECO:0000313" key="11">
    <source>
        <dbReference type="Proteomes" id="UP000806542"/>
    </source>
</evidence>
<dbReference type="RefSeq" id="WP_226392204.1">
    <property type="nucleotide sequence ID" value="NZ_JADCKB010000006.1"/>
</dbReference>
<dbReference type="NCBIfam" id="TIGR00132">
    <property type="entry name" value="gatA"/>
    <property type="match status" value="1"/>
</dbReference>
<sequence length="491" mass="53177">MNILNYSALDLGNALKKGLCSVLEVTDALHQRLEATSFLNTVITIDWDQVQKDAALLQEKIEKGMLSSPLAGVPVLIKDNICTRFIPATCASKALLNFIPPYDAYVIEKMKTAGMLILGKSNMDEFAMGSTGETSFFGPVKNPWNPLYVPGGSSSGSAAAVAARSVFCALGTDTGGSIRQPASHCGITGIKPSYGRVSRRGLIAYASSMDQIGTMARSALDCQAILSIICGQDKLDFTSRNGKSIFSKAKGVRDLVIGIPENLLQAAQPEIQQCILNSAQIFTSMGAVVKWTKLSYTREAVAAYYILACAEASSNLGRYDGWKYGERTPAVTLNKQLCRTRSEKLGAEVKQRILLGSFVLSSGHFDDYYRKAEKARNLIRKAFQEAFEDCNLILTPTAPTTAPKIGEMLQEPVKMYQSDLHTVGVNLAGLPAICFPGGLTHSYMPVGIQLIAPDMEEALLFQAVEAFQNVSDFHLQSPEVNQSCSYNVSSD</sequence>
<evidence type="ECO:0000256" key="2">
    <source>
        <dbReference type="ARBA" id="ARBA00022598"/>
    </source>
</evidence>
<feature type="active site" description="Acyl-ester intermediate" evidence="8">
    <location>
        <position position="177"/>
    </location>
</feature>
<dbReference type="Gene3D" id="3.90.1300.10">
    <property type="entry name" value="Amidase signature (AS) domain"/>
    <property type="match status" value="1"/>
</dbReference>
<dbReference type="EMBL" id="JADCKB010000006">
    <property type="protein sequence ID" value="MBE5039642.1"/>
    <property type="molecule type" value="Genomic_DNA"/>
</dbReference>
<evidence type="ECO:0000256" key="8">
    <source>
        <dbReference type="HAMAP-Rule" id="MF_00120"/>
    </source>
</evidence>
<keyword evidence="4 8" id="KW-0067">ATP-binding</keyword>
<comment type="similarity">
    <text evidence="1 8">Belongs to the amidase family. GatA subfamily.</text>
</comment>
<protein>
    <recommendedName>
        <fullName evidence="8">Glutamyl-tRNA(Gln) amidotransferase subunit A</fullName>
        <shortName evidence="8">Glu-ADT subunit A</shortName>
        <ecNumber evidence="8">6.3.5.7</ecNumber>
    </recommendedName>
</protein>
<dbReference type="HAMAP" id="MF_00120">
    <property type="entry name" value="GatA"/>
    <property type="match status" value="1"/>
</dbReference>
<proteinExistence type="inferred from homology"/>
<dbReference type="InterPro" id="IPR023631">
    <property type="entry name" value="Amidase_dom"/>
</dbReference>
<dbReference type="PANTHER" id="PTHR11895">
    <property type="entry name" value="TRANSAMIDASE"/>
    <property type="match status" value="1"/>
</dbReference>